<dbReference type="SUPFAM" id="SSF81296">
    <property type="entry name" value="E set domains"/>
    <property type="match status" value="1"/>
</dbReference>
<dbReference type="InterPro" id="IPR013783">
    <property type="entry name" value="Ig-like_fold"/>
</dbReference>
<protein>
    <submittedName>
        <fullName evidence="4">Amidase domain-containing protein</fullName>
    </submittedName>
</protein>
<name>A0ABY4AWN6_9MICO</name>
<dbReference type="PANTHER" id="PTHR40032">
    <property type="entry name" value="EXPORTED PROTEIN-RELATED"/>
    <property type="match status" value="1"/>
</dbReference>
<keyword evidence="5" id="KW-1185">Reference proteome</keyword>
<organism evidence="4 5">
    <name type="scientific">Agromyces soli</name>
    <dbReference type="NCBI Taxonomy" id="659012"/>
    <lineage>
        <taxon>Bacteria</taxon>
        <taxon>Bacillati</taxon>
        <taxon>Actinomycetota</taxon>
        <taxon>Actinomycetes</taxon>
        <taxon>Micrococcales</taxon>
        <taxon>Microbacteriaceae</taxon>
        <taxon>Agromyces</taxon>
    </lineage>
</organism>
<dbReference type="PANTHER" id="PTHR40032:SF1">
    <property type="entry name" value="EXPORTED PROTEIN"/>
    <property type="match status" value="1"/>
</dbReference>
<accession>A0ABY4AWN6</accession>
<evidence type="ECO:0000259" key="3">
    <source>
        <dbReference type="Pfam" id="PF12671"/>
    </source>
</evidence>
<evidence type="ECO:0000259" key="2">
    <source>
        <dbReference type="Pfam" id="PF01833"/>
    </source>
</evidence>
<dbReference type="Proteomes" id="UP000831304">
    <property type="component" value="Chromosome"/>
</dbReference>
<dbReference type="InterPro" id="IPR014756">
    <property type="entry name" value="Ig_E-set"/>
</dbReference>
<feature type="domain" description="Putative amidase" evidence="3">
    <location>
        <begin position="229"/>
        <end position="361"/>
    </location>
</feature>
<dbReference type="Gene3D" id="2.60.40.10">
    <property type="entry name" value="Immunoglobulins"/>
    <property type="match status" value="1"/>
</dbReference>
<dbReference type="Pfam" id="PF01833">
    <property type="entry name" value="TIG"/>
    <property type="match status" value="1"/>
</dbReference>
<sequence>MPDISPDTPARRPKHRAAPNSTRASTSTRTSTSTRAPSARGLRRVAALSGASAILGVTAFGAVSAAGADGAPAPASLAAEAAPLVATGDELSVTPGGSTVSQVEQAPVVTSGLSVAAAPFTGGTQVTVQGEALDEVAAVQVGGAAATIVSAEKDQLTFAVPAVAETALGSVAVTMTEADGTAVAAETPASPATASFTAVHPLVAAASPVAVPSELSLTYTSDPGIDAQLGYVLAYWSDYNTDAYTVISGNDCANFTSQSLIARGWTMDGDWYSDAATGAMSASWSSSTAMRDWLLGRPDLATPLDDSQRAQVKVGDIAQFDWDASGDRDHTAIVTRVEHGDAGTRIWVGGHTKDADYWDVDEAIAGGGTVNYFSVK</sequence>
<reference evidence="4 5" key="1">
    <citation type="submission" date="2022-03" db="EMBL/GenBank/DDBJ databases">
        <title>Agromyces sp. isolated from the gut of P. brevitarsis seulensis larvae.</title>
        <authorList>
            <person name="Won M."/>
            <person name="Kwon S.-W."/>
        </authorList>
    </citation>
    <scope>NUCLEOTIDE SEQUENCE [LARGE SCALE GENOMIC DNA]</scope>
    <source>
        <strain evidence="4 5">KACC 16215</strain>
    </source>
</reference>
<gene>
    <name evidence="4" type="ORF">MTP13_03255</name>
</gene>
<dbReference type="SUPFAM" id="SSF54001">
    <property type="entry name" value="Cysteine proteinases"/>
    <property type="match status" value="1"/>
</dbReference>
<feature type="domain" description="IPT/TIG" evidence="2">
    <location>
        <begin position="112"/>
        <end position="179"/>
    </location>
</feature>
<evidence type="ECO:0000313" key="4">
    <source>
        <dbReference type="EMBL" id="UOE26812.1"/>
    </source>
</evidence>
<dbReference type="EMBL" id="CP094533">
    <property type="protein sequence ID" value="UOE26812.1"/>
    <property type="molecule type" value="Genomic_DNA"/>
</dbReference>
<feature type="compositionally biased region" description="Low complexity" evidence="1">
    <location>
        <begin position="18"/>
        <end position="40"/>
    </location>
</feature>
<dbReference type="Pfam" id="PF12671">
    <property type="entry name" value="Amidase_6"/>
    <property type="match status" value="1"/>
</dbReference>
<proteinExistence type="predicted"/>
<evidence type="ECO:0000256" key="1">
    <source>
        <dbReference type="SAM" id="MobiDB-lite"/>
    </source>
</evidence>
<dbReference type="InterPro" id="IPR002909">
    <property type="entry name" value="IPT_dom"/>
</dbReference>
<evidence type="ECO:0000313" key="5">
    <source>
        <dbReference type="Proteomes" id="UP000831304"/>
    </source>
</evidence>
<feature type="region of interest" description="Disordered" evidence="1">
    <location>
        <begin position="1"/>
        <end position="41"/>
    </location>
</feature>
<dbReference type="InterPro" id="IPR038765">
    <property type="entry name" value="Papain-like_cys_pep_sf"/>
</dbReference>
<dbReference type="RefSeq" id="WP_243569622.1">
    <property type="nucleotide sequence ID" value="NZ_BAAARD010000003.1"/>
</dbReference>
<dbReference type="InterPro" id="IPR024301">
    <property type="entry name" value="Amidase_6"/>
</dbReference>